<protein>
    <recommendedName>
        <fullName evidence="1">DUF7660 domain-containing protein</fullName>
    </recommendedName>
</protein>
<reference evidence="3" key="1">
    <citation type="journal article" date="2019" name="Int. J. Syst. Evol. Microbiol.">
        <title>The Global Catalogue of Microorganisms (GCM) 10K type strain sequencing project: providing services to taxonomists for standard genome sequencing and annotation.</title>
        <authorList>
            <consortium name="The Broad Institute Genomics Platform"/>
            <consortium name="The Broad Institute Genome Sequencing Center for Infectious Disease"/>
            <person name="Wu L."/>
            <person name="Ma J."/>
        </authorList>
    </citation>
    <scope>NUCLEOTIDE SEQUENCE [LARGE SCALE GENOMIC DNA]</scope>
    <source>
        <strain evidence="3">JCM 17342</strain>
    </source>
</reference>
<organism evidence="2 3">
    <name type="scientific">Allokutzneria multivorans</name>
    <dbReference type="NCBI Taxonomy" id="1142134"/>
    <lineage>
        <taxon>Bacteria</taxon>
        <taxon>Bacillati</taxon>
        <taxon>Actinomycetota</taxon>
        <taxon>Actinomycetes</taxon>
        <taxon>Pseudonocardiales</taxon>
        <taxon>Pseudonocardiaceae</taxon>
        <taxon>Allokutzneria</taxon>
    </lineage>
</organism>
<dbReference type="RefSeq" id="WP_344883399.1">
    <property type="nucleotide sequence ID" value="NZ_BAABAL010000019.1"/>
</dbReference>
<evidence type="ECO:0000313" key="2">
    <source>
        <dbReference type="EMBL" id="GAA4030777.1"/>
    </source>
</evidence>
<proteinExistence type="predicted"/>
<feature type="domain" description="DUF7660" evidence="1">
    <location>
        <begin position="11"/>
        <end position="82"/>
    </location>
</feature>
<dbReference type="Proteomes" id="UP001501747">
    <property type="component" value="Unassembled WGS sequence"/>
</dbReference>
<dbReference type="Pfam" id="PF24693">
    <property type="entry name" value="DUF7660"/>
    <property type="match status" value="1"/>
</dbReference>
<keyword evidence="3" id="KW-1185">Reference proteome</keyword>
<evidence type="ECO:0000313" key="3">
    <source>
        <dbReference type="Proteomes" id="UP001501747"/>
    </source>
</evidence>
<sequence length="85" mass="9754">MVAKRPDEVRSREDLFDFITDLAEEFETGTSYGWRNRTLPEYLDGMSGWLNDADGAYQNVKGEPVPEQPTWELVAWMLSAATDHE</sequence>
<dbReference type="InterPro" id="IPR056077">
    <property type="entry name" value="DUF7660"/>
</dbReference>
<accession>A0ABP7TSV0</accession>
<name>A0ABP7TSV0_9PSEU</name>
<dbReference type="EMBL" id="BAABAL010000019">
    <property type="protein sequence ID" value="GAA4030777.1"/>
    <property type="molecule type" value="Genomic_DNA"/>
</dbReference>
<gene>
    <name evidence="2" type="ORF">GCM10022247_64830</name>
</gene>
<comment type="caution">
    <text evidence="2">The sequence shown here is derived from an EMBL/GenBank/DDBJ whole genome shotgun (WGS) entry which is preliminary data.</text>
</comment>
<evidence type="ECO:0000259" key="1">
    <source>
        <dbReference type="Pfam" id="PF24693"/>
    </source>
</evidence>